<evidence type="ECO:0000256" key="1">
    <source>
        <dbReference type="SAM" id="MobiDB-lite"/>
    </source>
</evidence>
<feature type="region of interest" description="Disordered" evidence="1">
    <location>
        <begin position="66"/>
        <end position="106"/>
    </location>
</feature>
<name>A0A158JF96_9BURK</name>
<feature type="compositionally biased region" description="Basic and acidic residues" evidence="1">
    <location>
        <begin position="151"/>
        <end position="183"/>
    </location>
</feature>
<evidence type="ECO:0000313" key="2">
    <source>
        <dbReference type="EMBL" id="SAL67558.1"/>
    </source>
</evidence>
<gene>
    <name evidence="2" type="ORF">AWB69_07785</name>
</gene>
<dbReference type="Proteomes" id="UP000054683">
    <property type="component" value="Unassembled WGS sequence"/>
</dbReference>
<reference evidence="2 3" key="1">
    <citation type="submission" date="2016-01" db="EMBL/GenBank/DDBJ databases">
        <authorList>
            <person name="Oliw E.H."/>
        </authorList>
    </citation>
    <scope>NUCLEOTIDE SEQUENCE [LARGE SCALE GENOMIC DNA]</scope>
    <source>
        <strain evidence="2">LMG 27134</strain>
    </source>
</reference>
<protein>
    <submittedName>
        <fullName evidence="2">Uncharacterized protein</fullName>
    </submittedName>
</protein>
<evidence type="ECO:0000313" key="3">
    <source>
        <dbReference type="Proteomes" id="UP000054683"/>
    </source>
</evidence>
<dbReference type="EMBL" id="FCOK02000085">
    <property type="protein sequence ID" value="SAL67558.1"/>
    <property type="molecule type" value="Genomic_DNA"/>
</dbReference>
<dbReference type="AlphaFoldDB" id="A0A158JF96"/>
<organism evidence="2 3">
    <name type="scientific">Caballeronia udeis</name>
    <dbReference type="NCBI Taxonomy" id="1232866"/>
    <lineage>
        <taxon>Bacteria</taxon>
        <taxon>Pseudomonadati</taxon>
        <taxon>Pseudomonadota</taxon>
        <taxon>Betaproteobacteria</taxon>
        <taxon>Burkholderiales</taxon>
        <taxon>Burkholderiaceae</taxon>
        <taxon>Caballeronia</taxon>
    </lineage>
</organism>
<sequence length="183" mass="20654">MNVNEYLNQLPARRDSKLAPYKEELRVLYFGKASAAATQIFLRDRHGLIVSRQAIWEFCKRHFSRDTNTPGSGSGQSSPEINSPPDPSHEQTGVPAHAGSQSVESRVILRNDESKAPAFQPATHVHLPNIEHSNPRAGDASKLMAFWSESETPRRSKTESQKLDERSEALKAEDRKQRREQPR</sequence>
<accession>A0A158JF96</accession>
<feature type="region of interest" description="Disordered" evidence="1">
    <location>
        <begin position="120"/>
        <end position="183"/>
    </location>
</feature>
<feature type="compositionally biased region" description="Polar residues" evidence="1">
    <location>
        <begin position="66"/>
        <end position="81"/>
    </location>
</feature>
<proteinExistence type="predicted"/>